<evidence type="ECO:0000256" key="5">
    <source>
        <dbReference type="SAM" id="SignalP"/>
    </source>
</evidence>
<evidence type="ECO:0000259" key="6">
    <source>
        <dbReference type="PROSITE" id="PS51007"/>
    </source>
</evidence>
<organism evidence="7 8">
    <name type="scientific">Halomonas cerina</name>
    <dbReference type="NCBI Taxonomy" id="447424"/>
    <lineage>
        <taxon>Bacteria</taxon>
        <taxon>Pseudomonadati</taxon>
        <taxon>Pseudomonadota</taxon>
        <taxon>Gammaproteobacteria</taxon>
        <taxon>Oceanospirillales</taxon>
        <taxon>Halomonadaceae</taxon>
        <taxon>Halomonas</taxon>
    </lineage>
</organism>
<feature type="chain" id="PRO_5032774036" evidence="5">
    <location>
        <begin position="34"/>
        <end position="136"/>
    </location>
</feature>
<reference evidence="7 8" key="1">
    <citation type="submission" date="2020-08" db="EMBL/GenBank/DDBJ databases">
        <title>Genomic Encyclopedia of Type Strains, Phase III (KMG-III): the genomes of soil and plant-associated and newly described type strains.</title>
        <authorList>
            <person name="Whitman W."/>
        </authorList>
    </citation>
    <scope>NUCLEOTIDE SEQUENCE [LARGE SCALE GENOMIC DNA]</scope>
    <source>
        <strain evidence="7 8">CECT 7282</strain>
    </source>
</reference>
<keyword evidence="3 4" id="KW-0408">Iron</keyword>
<comment type="caution">
    <text evidence="7">The sequence shown here is derived from an EMBL/GenBank/DDBJ whole genome shotgun (WGS) entry which is preliminary data.</text>
</comment>
<dbReference type="GO" id="GO:0009055">
    <property type="term" value="F:electron transfer activity"/>
    <property type="evidence" value="ECO:0007669"/>
    <property type="project" value="InterPro"/>
</dbReference>
<dbReference type="SUPFAM" id="SSF46626">
    <property type="entry name" value="Cytochrome c"/>
    <property type="match status" value="1"/>
</dbReference>
<dbReference type="EMBL" id="JACHXP010000019">
    <property type="protein sequence ID" value="MBB3191911.1"/>
    <property type="molecule type" value="Genomic_DNA"/>
</dbReference>
<feature type="signal peptide" evidence="5">
    <location>
        <begin position="1"/>
        <end position="33"/>
    </location>
</feature>
<dbReference type="InterPro" id="IPR006311">
    <property type="entry name" value="TAT_signal"/>
</dbReference>
<dbReference type="InterPro" id="IPR036909">
    <property type="entry name" value="Cyt_c-like_dom_sf"/>
</dbReference>
<evidence type="ECO:0000256" key="3">
    <source>
        <dbReference type="ARBA" id="ARBA00023004"/>
    </source>
</evidence>
<feature type="domain" description="Cytochrome c" evidence="6">
    <location>
        <begin position="44"/>
        <end position="122"/>
    </location>
</feature>
<dbReference type="Gene3D" id="1.10.760.10">
    <property type="entry name" value="Cytochrome c-like domain"/>
    <property type="match status" value="1"/>
</dbReference>
<evidence type="ECO:0000256" key="4">
    <source>
        <dbReference type="PROSITE-ProRule" id="PRU00433"/>
    </source>
</evidence>
<keyword evidence="8" id="KW-1185">Reference proteome</keyword>
<keyword evidence="2 4" id="KW-0479">Metal-binding</keyword>
<dbReference type="GO" id="GO:0046872">
    <property type="term" value="F:metal ion binding"/>
    <property type="evidence" value="ECO:0007669"/>
    <property type="project" value="UniProtKB-KW"/>
</dbReference>
<keyword evidence="1 4" id="KW-0349">Heme</keyword>
<proteinExistence type="predicted"/>
<evidence type="ECO:0000313" key="8">
    <source>
        <dbReference type="Proteomes" id="UP000547614"/>
    </source>
</evidence>
<evidence type="ECO:0000313" key="7">
    <source>
        <dbReference type="EMBL" id="MBB3191911.1"/>
    </source>
</evidence>
<gene>
    <name evidence="7" type="ORF">FHR94_003187</name>
</gene>
<dbReference type="AlphaFoldDB" id="A0A839V9U7"/>
<sequence length="136" mass="14635">MKTTTRVSRRRFPLAGVMALVVGAAVAAPQVQAEEQTQAEDAAREVREPAEVYRQVCAHCHAPQYGVGPEITIAFPEAAWEARGNYIRMTVRNGRAAMPAFREAKISEAELDGLIQALVSGELDDAPVADASVGEE</sequence>
<dbReference type="Pfam" id="PF13442">
    <property type="entry name" value="Cytochrome_CBB3"/>
    <property type="match status" value="1"/>
</dbReference>
<dbReference type="Proteomes" id="UP000547614">
    <property type="component" value="Unassembled WGS sequence"/>
</dbReference>
<dbReference type="RefSeq" id="WP_183327034.1">
    <property type="nucleotide sequence ID" value="NZ_JACHXP010000019.1"/>
</dbReference>
<keyword evidence="5" id="KW-0732">Signal</keyword>
<accession>A0A839V9U7</accession>
<dbReference type="InterPro" id="IPR009056">
    <property type="entry name" value="Cyt_c-like_dom"/>
</dbReference>
<dbReference type="PROSITE" id="PS51318">
    <property type="entry name" value="TAT"/>
    <property type="match status" value="1"/>
</dbReference>
<dbReference type="GO" id="GO:0020037">
    <property type="term" value="F:heme binding"/>
    <property type="evidence" value="ECO:0007669"/>
    <property type="project" value="InterPro"/>
</dbReference>
<name>A0A839V9U7_9GAMM</name>
<dbReference type="PROSITE" id="PS51007">
    <property type="entry name" value="CYTC"/>
    <property type="match status" value="1"/>
</dbReference>
<protein>
    <submittedName>
        <fullName evidence="7">Mono/diheme cytochrome c family protein</fullName>
    </submittedName>
</protein>
<evidence type="ECO:0000256" key="1">
    <source>
        <dbReference type="ARBA" id="ARBA00022617"/>
    </source>
</evidence>
<evidence type="ECO:0000256" key="2">
    <source>
        <dbReference type="ARBA" id="ARBA00022723"/>
    </source>
</evidence>